<dbReference type="Gene3D" id="3.60.21.10">
    <property type="match status" value="1"/>
</dbReference>
<reference evidence="5" key="1">
    <citation type="submission" date="2017-02" db="EMBL/GenBank/DDBJ databases">
        <authorList>
            <person name="Varghese N."/>
            <person name="Submissions S."/>
        </authorList>
    </citation>
    <scope>NUCLEOTIDE SEQUENCE [LARGE SCALE GENOMIC DNA]</scope>
    <source>
        <strain evidence="5">ATCC 700200</strain>
    </source>
</reference>
<dbReference type="GO" id="GO:0003993">
    <property type="term" value="F:acid phosphatase activity"/>
    <property type="evidence" value="ECO:0007669"/>
    <property type="project" value="InterPro"/>
</dbReference>
<feature type="signal peptide" evidence="2">
    <location>
        <begin position="1"/>
        <end position="19"/>
    </location>
</feature>
<evidence type="ECO:0000256" key="2">
    <source>
        <dbReference type="SAM" id="SignalP"/>
    </source>
</evidence>
<dbReference type="Proteomes" id="UP000190774">
    <property type="component" value="Unassembled WGS sequence"/>
</dbReference>
<dbReference type="AlphaFoldDB" id="A0A1T4YGW3"/>
<dbReference type="PANTHER" id="PTHR22953">
    <property type="entry name" value="ACID PHOSPHATASE RELATED"/>
    <property type="match status" value="1"/>
</dbReference>
<protein>
    <submittedName>
        <fullName evidence="4">Calcineurin-like phosphoesterase</fullName>
    </submittedName>
</protein>
<dbReference type="STRING" id="48467.SAMN02745166_03227"/>
<dbReference type="SUPFAM" id="SSF49363">
    <property type="entry name" value="Purple acid phosphatase, N-terminal domain"/>
    <property type="match status" value="1"/>
</dbReference>
<evidence type="ECO:0000313" key="4">
    <source>
        <dbReference type="EMBL" id="SKB00808.1"/>
    </source>
</evidence>
<dbReference type="InterPro" id="IPR039331">
    <property type="entry name" value="PAPs-like"/>
</dbReference>
<keyword evidence="5" id="KW-1185">Reference proteome</keyword>
<accession>A0A1T4YGW3</accession>
<dbReference type="PANTHER" id="PTHR22953:SF153">
    <property type="entry name" value="PURPLE ACID PHOSPHATASE"/>
    <property type="match status" value="1"/>
</dbReference>
<evidence type="ECO:0000256" key="1">
    <source>
        <dbReference type="ARBA" id="ARBA00022729"/>
    </source>
</evidence>
<gene>
    <name evidence="4" type="ORF">SAMN02745166_03227</name>
</gene>
<dbReference type="RefSeq" id="WP_078814415.1">
    <property type="nucleotide sequence ID" value="NZ_FUYE01000011.1"/>
</dbReference>
<dbReference type="OrthoDB" id="179555at2"/>
<dbReference type="EMBL" id="FUYE01000011">
    <property type="protein sequence ID" value="SKB00808.1"/>
    <property type="molecule type" value="Genomic_DNA"/>
</dbReference>
<dbReference type="InterPro" id="IPR029052">
    <property type="entry name" value="Metallo-depent_PP-like"/>
</dbReference>
<name>A0A1T4YGW3_9BACT</name>
<dbReference type="GO" id="GO:0046872">
    <property type="term" value="F:metal ion binding"/>
    <property type="evidence" value="ECO:0007669"/>
    <property type="project" value="InterPro"/>
</dbReference>
<dbReference type="InterPro" id="IPR004843">
    <property type="entry name" value="Calcineurin-like_PHP"/>
</dbReference>
<keyword evidence="1 2" id="KW-0732">Signal</keyword>
<feature type="chain" id="PRO_5012165293" evidence="2">
    <location>
        <begin position="20"/>
        <end position="379"/>
    </location>
</feature>
<proteinExistence type="predicted"/>
<feature type="domain" description="Calcineurin-like phosphoesterase" evidence="3">
    <location>
        <begin position="109"/>
        <end position="261"/>
    </location>
</feature>
<dbReference type="SUPFAM" id="SSF56300">
    <property type="entry name" value="Metallo-dependent phosphatases"/>
    <property type="match status" value="1"/>
</dbReference>
<sequence>MIRLSAVLALTLSVASLQAAPIERLWLSHAFETPNQLVVNWETETPSDSTVEFGASEALGTKVHRDEKVTLHHVEIPLASPGGRYHYRVRSGEETSAIHSFKGYPKDELRIVIVGDWGYSKVTDFSALMKDDPHLIISAGDNVASLHEKGREGMKAFSALIASQPALFRSIPFMPILGNHDREITPRGPKPPEHPVYDVEAQAYREFFALPGDEWKWHLDLPEFDIRFIALDLQHISDFGSTWQTCHPFDAQSEQFLWYRDLMGQSSQGFVFTLINEKQTAVESQTKGLWHEWFSKGSALISGFGYFADRAELKSGLPYYNTCLKGDGSPYKDPRSKFFAQQDNYLLLTLRRGQPVTIQFKNLKGEVLDTTHIEKRVKP</sequence>
<evidence type="ECO:0000313" key="5">
    <source>
        <dbReference type="Proteomes" id="UP000190774"/>
    </source>
</evidence>
<organism evidence="4 5">
    <name type="scientific">Prosthecobacter debontii</name>
    <dbReference type="NCBI Taxonomy" id="48467"/>
    <lineage>
        <taxon>Bacteria</taxon>
        <taxon>Pseudomonadati</taxon>
        <taxon>Verrucomicrobiota</taxon>
        <taxon>Verrucomicrobiia</taxon>
        <taxon>Verrucomicrobiales</taxon>
        <taxon>Verrucomicrobiaceae</taxon>
        <taxon>Prosthecobacter</taxon>
    </lineage>
</organism>
<evidence type="ECO:0000259" key="3">
    <source>
        <dbReference type="Pfam" id="PF00149"/>
    </source>
</evidence>
<dbReference type="InterPro" id="IPR008963">
    <property type="entry name" value="Purple_acid_Pase-like_N"/>
</dbReference>
<dbReference type="Pfam" id="PF00149">
    <property type="entry name" value="Metallophos"/>
    <property type="match status" value="1"/>
</dbReference>
<dbReference type="Gene3D" id="2.60.40.380">
    <property type="entry name" value="Purple acid phosphatase-like, N-terminal"/>
    <property type="match status" value="1"/>
</dbReference>